<dbReference type="Gene3D" id="3.40.630.30">
    <property type="match status" value="1"/>
</dbReference>
<dbReference type="InterPro" id="IPR000182">
    <property type="entry name" value="GNAT_dom"/>
</dbReference>
<keyword evidence="2" id="KW-0808">Transferase</keyword>
<keyword evidence="3" id="KW-1185">Reference proteome</keyword>
<dbReference type="Pfam" id="PF13302">
    <property type="entry name" value="Acetyltransf_3"/>
    <property type="match status" value="1"/>
</dbReference>
<evidence type="ECO:0000313" key="3">
    <source>
        <dbReference type="Proteomes" id="UP000248326"/>
    </source>
</evidence>
<dbReference type="InterPro" id="IPR016181">
    <property type="entry name" value="Acyl_CoA_acyltransferase"/>
</dbReference>
<proteinExistence type="predicted"/>
<dbReference type="EMBL" id="QJSX01000001">
    <property type="protein sequence ID" value="PYE56369.1"/>
    <property type="molecule type" value="Genomic_DNA"/>
</dbReference>
<name>A0A318SAI6_9DEIO</name>
<sequence>MSAAASWGRVTLQPLTDLLPEEWRKFYAYFRDRELADWNGAKPIKLPEWVFVRVMLDEERGGERFGFGIFEEHGRFIGSVELYELRPAPPAVPREATLGIMIGERALWGKGYGREALEAVLLWAFELRSDPLWIVRLRTFSHNKRAQRAFGAVGFREVGREPGKDHTDVLMRVTRDEWRARREEALGETGSPHERE</sequence>
<dbReference type="PANTHER" id="PTHR43415">
    <property type="entry name" value="SPERMIDINE N(1)-ACETYLTRANSFERASE"/>
    <property type="match status" value="1"/>
</dbReference>
<dbReference type="PROSITE" id="PS51186">
    <property type="entry name" value="GNAT"/>
    <property type="match status" value="1"/>
</dbReference>
<accession>A0A318SAI6</accession>
<dbReference type="PANTHER" id="PTHR43415:SF3">
    <property type="entry name" value="GNAT-FAMILY ACETYLTRANSFERASE"/>
    <property type="match status" value="1"/>
</dbReference>
<protein>
    <submittedName>
        <fullName evidence="2">RimJ/RimL family protein N-acetyltransferase</fullName>
    </submittedName>
</protein>
<dbReference type="OrthoDB" id="9795206at2"/>
<dbReference type="Proteomes" id="UP000248326">
    <property type="component" value="Unassembled WGS sequence"/>
</dbReference>
<dbReference type="CDD" id="cd04301">
    <property type="entry name" value="NAT_SF"/>
    <property type="match status" value="1"/>
</dbReference>
<reference evidence="2 3" key="1">
    <citation type="submission" date="2018-06" db="EMBL/GenBank/DDBJ databases">
        <title>Genomic Encyclopedia of Type Strains, Phase IV (KMG-IV): sequencing the most valuable type-strain genomes for metagenomic binning, comparative biology and taxonomic classification.</title>
        <authorList>
            <person name="Goeker M."/>
        </authorList>
    </citation>
    <scope>NUCLEOTIDE SEQUENCE [LARGE SCALE GENOMIC DNA]</scope>
    <source>
        <strain evidence="2 3">DSM 18048</strain>
    </source>
</reference>
<dbReference type="SUPFAM" id="SSF55729">
    <property type="entry name" value="Acyl-CoA N-acyltransferases (Nat)"/>
    <property type="match status" value="1"/>
</dbReference>
<gene>
    <name evidence="2" type="ORF">DES52_101173</name>
</gene>
<evidence type="ECO:0000313" key="2">
    <source>
        <dbReference type="EMBL" id="PYE56369.1"/>
    </source>
</evidence>
<dbReference type="AlphaFoldDB" id="A0A318SAI6"/>
<dbReference type="GO" id="GO:0016747">
    <property type="term" value="F:acyltransferase activity, transferring groups other than amino-acyl groups"/>
    <property type="evidence" value="ECO:0007669"/>
    <property type="project" value="InterPro"/>
</dbReference>
<organism evidence="2 3">
    <name type="scientific">Deinococcus yavapaiensis KR-236</name>
    <dbReference type="NCBI Taxonomy" id="694435"/>
    <lineage>
        <taxon>Bacteria</taxon>
        <taxon>Thermotogati</taxon>
        <taxon>Deinococcota</taxon>
        <taxon>Deinococci</taxon>
        <taxon>Deinococcales</taxon>
        <taxon>Deinococcaceae</taxon>
        <taxon>Deinococcus</taxon>
    </lineage>
</organism>
<evidence type="ECO:0000259" key="1">
    <source>
        <dbReference type="PROSITE" id="PS51186"/>
    </source>
</evidence>
<comment type="caution">
    <text evidence="2">The sequence shown here is derived from an EMBL/GenBank/DDBJ whole genome shotgun (WGS) entry which is preliminary data.</text>
</comment>
<dbReference type="RefSeq" id="WP_110884868.1">
    <property type="nucleotide sequence ID" value="NZ_QJSX01000001.1"/>
</dbReference>
<feature type="domain" description="N-acetyltransferase" evidence="1">
    <location>
        <begin position="10"/>
        <end position="176"/>
    </location>
</feature>